<name>A0A923PH01_9BACT</name>
<sequence>MQKLSFDQIERLEGGAWIDWVNGAACGAGILGAVVLLSNPVTMTAGVYLASVGSGVALGACAGLLVY</sequence>
<dbReference type="EMBL" id="JACSIT010000083">
    <property type="protein sequence ID" value="MBC6993953.1"/>
    <property type="molecule type" value="Genomic_DNA"/>
</dbReference>
<keyword evidence="1" id="KW-0472">Membrane</keyword>
<evidence type="ECO:0000256" key="1">
    <source>
        <dbReference type="SAM" id="Phobius"/>
    </source>
</evidence>
<reference evidence="2" key="1">
    <citation type="submission" date="2020-08" db="EMBL/GenBank/DDBJ databases">
        <title>Lewinella bacteria from marine environments.</title>
        <authorList>
            <person name="Zhong Y."/>
        </authorList>
    </citation>
    <scope>NUCLEOTIDE SEQUENCE</scope>
    <source>
        <strain evidence="2">KCTC 42187</strain>
    </source>
</reference>
<dbReference type="AlphaFoldDB" id="A0A923PH01"/>
<gene>
    <name evidence="2" type="ORF">H9S92_07260</name>
</gene>
<dbReference type="Proteomes" id="UP000650081">
    <property type="component" value="Unassembled WGS sequence"/>
</dbReference>
<organism evidence="2 3">
    <name type="scientific">Neolewinella lacunae</name>
    <dbReference type="NCBI Taxonomy" id="1517758"/>
    <lineage>
        <taxon>Bacteria</taxon>
        <taxon>Pseudomonadati</taxon>
        <taxon>Bacteroidota</taxon>
        <taxon>Saprospiria</taxon>
        <taxon>Saprospirales</taxon>
        <taxon>Lewinellaceae</taxon>
        <taxon>Neolewinella</taxon>
    </lineage>
</organism>
<keyword evidence="1" id="KW-1133">Transmembrane helix</keyword>
<keyword evidence="3" id="KW-1185">Reference proteome</keyword>
<feature type="transmembrane region" description="Helical" evidence="1">
    <location>
        <begin position="20"/>
        <end position="39"/>
    </location>
</feature>
<comment type="caution">
    <text evidence="2">The sequence shown here is derived from an EMBL/GenBank/DDBJ whole genome shotgun (WGS) entry which is preliminary data.</text>
</comment>
<proteinExistence type="predicted"/>
<evidence type="ECO:0000313" key="3">
    <source>
        <dbReference type="Proteomes" id="UP000650081"/>
    </source>
</evidence>
<evidence type="ECO:0000313" key="2">
    <source>
        <dbReference type="EMBL" id="MBC6993953.1"/>
    </source>
</evidence>
<evidence type="ECO:0008006" key="4">
    <source>
        <dbReference type="Google" id="ProtNLM"/>
    </source>
</evidence>
<accession>A0A923PH01</accession>
<feature type="transmembrane region" description="Helical" evidence="1">
    <location>
        <begin position="45"/>
        <end position="66"/>
    </location>
</feature>
<protein>
    <recommendedName>
        <fullName evidence="4">Bacteriocin</fullName>
    </recommendedName>
</protein>
<keyword evidence="1" id="KW-0812">Transmembrane</keyword>
<dbReference type="RefSeq" id="WP_187466048.1">
    <property type="nucleotide sequence ID" value="NZ_JACSIT010000083.1"/>
</dbReference>